<dbReference type="AlphaFoldDB" id="A0AAV1ENB3"/>
<evidence type="ECO:0000313" key="3">
    <source>
        <dbReference type="Proteomes" id="UP001178508"/>
    </source>
</evidence>
<feature type="compositionally biased region" description="Low complexity" evidence="1">
    <location>
        <begin position="26"/>
        <end position="42"/>
    </location>
</feature>
<evidence type="ECO:0000256" key="1">
    <source>
        <dbReference type="SAM" id="MobiDB-lite"/>
    </source>
</evidence>
<proteinExistence type="predicted"/>
<reference evidence="2" key="1">
    <citation type="submission" date="2023-08" db="EMBL/GenBank/DDBJ databases">
        <authorList>
            <person name="Alioto T."/>
            <person name="Alioto T."/>
            <person name="Gomez Garrido J."/>
        </authorList>
    </citation>
    <scope>NUCLEOTIDE SEQUENCE</scope>
</reference>
<sequence>MLLPMGMQAQSVSPPPPPPLPPPPSCSTQPRSPAARRPVASAMKRGDADERGLGFSGSPRGPESGKLARAQSDITASKHPKNLNIQTPERRRRRRCSIDRRRGGDEDRLVGLKPSLTSLHAAGFITLSRFEHSAVSSL</sequence>
<organism evidence="2 3">
    <name type="scientific">Xyrichtys novacula</name>
    <name type="common">Pearly razorfish</name>
    <name type="synonym">Hemipteronotus novacula</name>
    <dbReference type="NCBI Taxonomy" id="13765"/>
    <lineage>
        <taxon>Eukaryota</taxon>
        <taxon>Metazoa</taxon>
        <taxon>Chordata</taxon>
        <taxon>Craniata</taxon>
        <taxon>Vertebrata</taxon>
        <taxon>Euteleostomi</taxon>
        <taxon>Actinopterygii</taxon>
        <taxon>Neopterygii</taxon>
        <taxon>Teleostei</taxon>
        <taxon>Neoteleostei</taxon>
        <taxon>Acanthomorphata</taxon>
        <taxon>Eupercaria</taxon>
        <taxon>Labriformes</taxon>
        <taxon>Labridae</taxon>
        <taxon>Xyrichtys</taxon>
    </lineage>
</organism>
<name>A0AAV1ENB3_XYRNO</name>
<keyword evidence="3" id="KW-1185">Reference proteome</keyword>
<dbReference type="EMBL" id="OY660864">
    <property type="protein sequence ID" value="CAJ1050087.1"/>
    <property type="molecule type" value="Genomic_DNA"/>
</dbReference>
<feature type="compositionally biased region" description="Basic and acidic residues" evidence="1">
    <location>
        <begin position="96"/>
        <end position="110"/>
    </location>
</feature>
<accession>A0AAV1ENB3</accession>
<dbReference type="Proteomes" id="UP001178508">
    <property type="component" value="Chromosome 1"/>
</dbReference>
<feature type="compositionally biased region" description="Pro residues" evidence="1">
    <location>
        <begin position="13"/>
        <end position="25"/>
    </location>
</feature>
<feature type="region of interest" description="Disordered" evidence="1">
    <location>
        <begin position="1"/>
        <end position="110"/>
    </location>
</feature>
<evidence type="ECO:0000313" key="2">
    <source>
        <dbReference type="EMBL" id="CAJ1050087.1"/>
    </source>
</evidence>
<protein>
    <submittedName>
        <fullName evidence="2">Uncharacterized protein</fullName>
    </submittedName>
</protein>
<gene>
    <name evidence="2" type="ORF">XNOV1_A005762</name>
</gene>